<feature type="domain" description="Calponin-homology (CH)" evidence="3">
    <location>
        <begin position="1"/>
        <end position="88"/>
    </location>
</feature>
<dbReference type="GO" id="GO:0030036">
    <property type="term" value="P:actin cytoskeleton organization"/>
    <property type="evidence" value="ECO:0007669"/>
    <property type="project" value="InterPro"/>
</dbReference>
<reference evidence="4" key="1">
    <citation type="journal article" date="2020" name="J. Eukaryot. Microbiol.">
        <title>De novo Sequencing, Assembly and Annotation of the Transcriptome for the Free-Living Testate Amoeba Arcella intermedia.</title>
        <authorList>
            <person name="Ribeiro G.M."/>
            <person name="Porfirio-Sousa A.L."/>
            <person name="Maurer-Alcala X.X."/>
            <person name="Katz L.A."/>
            <person name="Lahr D.J.G."/>
        </authorList>
    </citation>
    <scope>NUCLEOTIDE SEQUENCE</scope>
</reference>
<dbReference type="InterPro" id="IPR017868">
    <property type="entry name" value="Filamin/ABP280_repeat-like"/>
</dbReference>
<dbReference type="Pfam" id="PF00307">
    <property type="entry name" value="CH"/>
    <property type="match status" value="2"/>
</dbReference>
<dbReference type="SUPFAM" id="SSF47576">
    <property type="entry name" value="Calponin-homology domain, CH-domain"/>
    <property type="match status" value="1"/>
</dbReference>
<dbReference type="SMART" id="SM00557">
    <property type="entry name" value="IG_FLMN"/>
    <property type="match status" value="2"/>
</dbReference>
<dbReference type="PANTHER" id="PTHR38537">
    <property type="entry name" value="JITTERBUG, ISOFORM N"/>
    <property type="match status" value="1"/>
</dbReference>
<dbReference type="InterPro" id="IPR001298">
    <property type="entry name" value="Filamin/ABP280_rpt"/>
</dbReference>
<dbReference type="InterPro" id="IPR013783">
    <property type="entry name" value="Ig-like_fold"/>
</dbReference>
<organism evidence="4">
    <name type="scientific">Arcella intermedia</name>
    <dbReference type="NCBI Taxonomy" id="1963864"/>
    <lineage>
        <taxon>Eukaryota</taxon>
        <taxon>Amoebozoa</taxon>
        <taxon>Tubulinea</taxon>
        <taxon>Elardia</taxon>
        <taxon>Arcellinida</taxon>
        <taxon>Sphaerothecina</taxon>
        <taxon>Arcellidae</taxon>
        <taxon>Arcella</taxon>
    </lineage>
</organism>
<feature type="repeat" description="Filamin" evidence="2">
    <location>
        <begin position="324"/>
        <end position="399"/>
    </location>
</feature>
<dbReference type="SMART" id="SM00033">
    <property type="entry name" value="CH"/>
    <property type="match status" value="2"/>
</dbReference>
<dbReference type="InterPro" id="IPR001715">
    <property type="entry name" value="CH_dom"/>
</dbReference>
<keyword evidence="1" id="KW-0677">Repeat</keyword>
<evidence type="ECO:0000256" key="2">
    <source>
        <dbReference type="PROSITE-ProRule" id="PRU00087"/>
    </source>
</evidence>
<protein>
    <recommendedName>
        <fullName evidence="3">Calponin-homology (CH) domain-containing protein</fullName>
    </recommendedName>
</protein>
<dbReference type="InterPro" id="IPR036872">
    <property type="entry name" value="CH_dom_sf"/>
</dbReference>
<dbReference type="PANTHER" id="PTHR38537:SF8">
    <property type="entry name" value="FILAMIN-A"/>
    <property type="match status" value="1"/>
</dbReference>
<name>A0A6B2L541_9EUKA</name>
<dbReference type="Pfam" id="PF00630">
    <property type="entry name" value="Filamin"/>
    <property type="match status" value="2"/>
</dbReference>
<evidence type="ECO:0000256" key="1">
    <source>
        <dbReference type="ARBA" id="ARBA00022737"/>
    </source>
</evidence>
<evidence type="ECO:0000313" key="4">
    <source>
        <dbReference type="EMBL" id="NDV32060.1"/>
    </source>
</evidence>
<feature type="domain" description="Calponin-homology (CH)" evidence="3">
    <location>
        <begin position="95"/>
        <end position="196"/>
    </location>
</feature>
<dbReference type="InterPro" id="IPR014756">
    <property type="entry name" value="Ig_E-set"/>
</dbReference>
<accession>A0A6B2L541</accession>
<proteinExistence type="predicted"/>
<dbReference type="AlphaFoldDB" id="A0A6B2L541"/>
<dbReference type="InterPro" id="IPR044801">
    <property type="entry name" value="Filamin"/>
</dbReference>
<dbReference type="GO" id="GO:0051015">
    <property type="term" value="F:actin filament binding"/>
    <property type="evidence" value="ECO:0007669"/>
    <property type="project" value="InterPro"/>
</dbReference>
<dbReference type="PROSITE" id="PS50021">
    <property type="entry name" value="CH"/>
    <property type="match status" value="2"/>
</dbReference>
<dbReference type="Gene3D" id="2.60.40.10">
    <property type="entry name" value="Immunoglobulins"/>
    <property type="match status" value="2"/>
</dbReference>
<sequence length="400" mass="44088">MLKVESLQTDFGDGLMLINLLEIISSKSFPKYNKQPRIQMQKLENLTFALKFLESEGIKLVSIDSNSIASGNLKLILGLIWTIILRYQIQVSNGASARQDLLDWVRSKIPEYNINNFMGDWQDGKAICALAEAVLPGQMNLPRDFSNDAVKNANMGMKKAKDNMGIPEILDAEDMVYNPDELSNMTYISYFRDYLDLESRKKDEELAERTPVPAKCLAYGPGLEPNNLDTGDTSFTIEARDKNGKPMGQGGDNFVVDIQGPTGPVEAAVVDNGDGTYTVTYAPKDAGAHDIAVTLDDVPIKGSTFHVDIKPGAWAKNTFLKDFSFVVQTRDKRNVDLKTGGQQVGVEIKGPKGPVNAKLHDNKDGTYTVVYDIKDKGDYNIHVTVDGDHVKGSPFKQTAV</sequence>
<dbReference type="Gene3D" id="1.10.418.10">
    <property type="entry name" value="Calponin-like domain"/>
    <property type="match status" value="2"/>
</dbReference>
<dbReference type="EMBL" id="GIBP01003091">
    <property type="protein sequence ID" value="NDV32060.1"/>
    <property type="molecule type" value="Transcribed_RNA"/>
</dbReference>
<evidence type="ECO:0000259" key="3">
    <source>
        <dbReference type="PROSITE" id="PS50021"/>
    </source>
</evidence>
<dbReference type="SUPFAM" id="SSF81296">
    <property type="entry name" value="E set domains"/>
    <property type="match status" value="2"/>
</dbReference>
<feature type="repeat" description="Filamin" evidence="2">
    <location>
        <begin position="208"/>
        <end position="309"/>
    </location>
</feature>
<dbReference type="PROSITE" id="PS50194">
    <property type="entry name" value="FILAMIN_REPEAT"/>
    <property type="match status" value="2"/>
</dbReference>